<dbReference type="SUPFAM" id="SSF81383">
    <property type="entry name" value="F-box domain"/>
    <property type="match status" value="1"/>
</dbReference>
<proteinExistence type="predicted"/>
<evidence type="ECO:0000313" key="2">
    <source>
        <dbReference type="EMBL" id="KAJ7734353.1"/>
    </source>
</evidence>
<dbReference type="Proteomes" id="UP001215280">
    <property type="component" value="Unassembled WGS sequence"/>
</dbReference>
<evidence type="ECO:0000259" key="1">
    <source>
        <dbReference type="PROSITE" id="PS50181"/>
    </source>
</evidence>
<protein>
    <recommendedName>
        <fullName evidence="1">F-box domain-containing protein</fullName>
    </recommendedName>
</protein>
<accession>A0AAD7I3H8</accession>
<sequence length="717" mass="80641">MTVRTNFPEVFPDEIDSEAIALLEAALPFTIHSPAGEFLGPLVPTRSLEASEFNYVTVEVLTSLRKSQRQSKTLSQDLSMLLSMQLDIVLAVLGHLHPIDLMRMSRTNKALHGLLRSPIAASTWRNAFILAELPLCPPQIPARRWADLLFGPQICDECGGLNTSSDYTIWRRVCRTCLDQKLSYRFPGYDELDKINTLVPRTLREDAGWRFPEGRFWASDGAAVAEQYERCKSQEDPDILQEFIQSRLSLVGEVQSLGSTCDRWAQNLLEDYHNRNYRKLQRVMGSVVKRLAGEGWKVEDIDAVHAEMSRCEQLSHARRLTYKVWNKARPYIIPMVTTARDDRVRYEREILATRRKEVVKTATLAALRTPVPGMRVPRTSLSYAYYPPPHTIYEFTPIMQLIDDPSEENLSSDDPRLAAALADAPAFIDTWCAETQALLASVLPDVDTHALPPTQILARATSVFRCPGRSEATAIGWDEARVHLHGFRGWPFVRSVEFSALGSAVARALALRLGMDPETVTAAEMDAANARFVCGNCSVNVQGRIPGREALRWRECVVHSVEINPRDPESHCEPSFLLLSPLATADVSRREGEDDYTVCPTWSCALCNSHLPGCTSYRNALKHAQVDHGIDRPIEGVHLIYFMFPDRPKRRRAVIAEGANPPTYRCSRCAEDQPSVVKLHSRRAIVRHIVDKHLIDSPGEHDWTDVQRILDPAPGAE</sequence>
<evidence type="ECO:0000313" key="3">
    <source>
        <dbReference type="Proteomes" id="UP001215280"/>
    </source>
</evidence>
<dbReference type="PROSITE" id="PS50181">
    <property type="entry name" value="FBOX"/>
    <property type="match status" value="1"/>
</dbReference>
<gene>
    <name evidence="2" type="ORF">DFH07DRAFT_967673</name>
</gene>
<dbReference type="InterPro" id="IPR001810">
    <property type="entry name" value="F-box_dom"/>
</dbReference>
<comment type="caution">
    <text evidence="2">The sequence shown here is derived from an EMBL/GenBank/DDBJ whole genome shotgun (WGS) entry which is preliminary data.</text>
</comment>
<feature type="domain" description="F-box" evidence="1">
    <location>
        <begin position="78"/>
        <end position="127"/>
    </location>
</feature>
<dbReference type="InterPro" id="IPR036047">
    <property type="entry name" value="F-box-like_dom_sf"/>
</dbReference>
<keyword evidence="3" id="KW-1185">Reference proteome</keyword>
<organism evidence="2 3">
    <name type="scientific">Mycena maculata</name>
    <dbReference type="NCBI Taxonomy" id="230809"/>
    <lineage>
        <taxon>Eukaryota</taxon>
        <taxon>Fungi</taxon>
        <taxon>Dikarya</taxon>
        <taxon>Basidiomycota</taxon>
        <taxon>Agaricomycotina</taxon>
        <taxon>Agaricomycetes</taxon>
        <taxon>Agaricomycetidae</taxon>
        <taxon>Agaricales</taxon>
        <taxon>Marasmiineae</taxon>
        <taxon>Mycenaceae</taxon>
        <taxon>Mycena</taxon>
    </lineage>
</organism>
<reference evidence="2" key="1">
    <citation type="submission" date="2023-03" db="EMBL/GenBank/DDBJ databases">
        <title>Massive genome expansion in bonnet fungi (Mycena s.s.) driven by repeated elements and novel gene families across ecological guilds.</title>
        <authorList>
            <consortium name="Lawrence Berkeley National Laboratory"/>
            <person name="Harder C.B."/>
            <person name="Miyauchi S."/>
            <person name="Viragh M."/>
            <person name="Kuo A."/>
            <person name="Thoen E."/>
            <person name="Andreopoulos B."/>
            <person name="Lu D."/>
            <person name="Skrede I."/>
            <person name="Drula E."/>
            <person name="Henrissat B."/>
            <person name="Morin E."/>
            <person name="Kohler A."/>
            <person name="Barry K."/>
            <person name="LaButti K."/>
            <person name="Morin E."/>
            <person name="Salamov A."/>
            <person name="Lipzen A."/>
            <person name="Mereny Z."/>
            <person name="Hegedus B."/>
            <person name="Baldrian P."/>
            <person name="Stursova M."/>
            <person name="Weitz H."/>
            <person name="Taylor A."/>
            <person name="Grigoriev I.V."/>
            <person name="Nagy L.G."/>
            <person name="Martin F."/>
            <person name="Kauserud H."/>
        </authorList>
    </citation>
    <scope>NUCLEOTIDE SEQUENCE</scope>
    <source>
        <strain evidence="2">CBHHK188m</strain>
    </source>
</reference>
<dbReference type="AlphaFoldDB" id="A0AAD7I3H8"/>
<name>A0AAD7I3H8_9AGAR</name>
<dbReference type="EMBL" id="JARJLG010000162">
    <property type="protein sequence ID" value="KAJ7734353.1"/>
    <property type="molecule type" value="Genomic_DNA"/>
</dbReference>